<dbReference type="SUPFAM" id="SSF46689">
    <property type="entry name" value="Homeodomain-like"/>
    <property type="match status" value="2"/>
</dbReference>
<dbReference type="Pfam" id="PF12833">
    <property type="entry name" value="HTH_18"/>
    <property type="match status" value="1"/>
</dbReference>
<evidence type="ECO:0000256" key="1">
    <source>
        <dbReference type="ARBA" id="ARBA00004496"/>
    </source>
</evidence>
<protein>
    <submittedName>
        <fullName evidence="8">AraC family transcriptional regulator</fullName>
    </submittedName>
</protein>
<dbReference type="PROSITE" id="PS01124">
    <property type="entry name" value="HTH_ARAC_FAMILY_2"/>
    <property type="match status" value="1"/>
</dbReference>
<dbReference type="AlphaFoldDB" id="A0A2P4EX03"/>
<reference evidence="8 9" key="1">
    <citation type="submission" date="2018-01" db="EMBL/GenBank/DDBJ databases">
        <title>Draft genome of the type strain Pseudomonas oceani DSM 100277 isolated from the deep water in Okinawa trough, northwestern Pacific Ocean.</title>
        <authorList>
            <person name="Gomila M."/>
            <person name="Mulet M."/>
            <person name="Garcia-Valdes E."/>
            <person name="Lalucat J."/>
        </authorList>
    </citation>
    <scope>NUCLEOTIDE SEQUENCE [LARGE SCALE GENOMIC DNA]</scope>
    <source>
        <strain evidence="8 9">DSM 100277</strain>
    </source>
</reference>
<organism evidence="8 9">
    <name type="scientific">Halopseudomonas oceani</name>
    <dbReference type="NCBI Taxonomy" id="1708783"/>
    <lineage>
        <taxon>Bacteria</taxon>
        <taxon>Pseudomonadati</taxon>
        <taxon>Pseudomonadota</taxon>
        <taxon>Gammaproteobacteria</taxon>
        <taxon>Pseudomonadales</taxon>
        <taxon>Pseudomonadaceae</taxon>
        <taxon>Halopseudomonas</taxon>
    </lineage>
</organism>
<dbReference type="EMBL" id="PPSK01000004">
    <property type="protein sequence ID" value="POB04535.1"/>
    <property type="molecule type" value="Genomic_DNA"/>
</dbReference>
<evidence type="ECO:0000313" key="9">
    <source>
        <dbReference type="Proteomes" id="UP000243451"/>
    </source>
</evidence>
<comment type="function">
    <text evidence="6">Regulatory protein of the TOL plasmid xyl operons. XylS activates the xylXYZLTEGFJQKIH operon required for the degradation of toluene, m-xylene and p-xylene.</text>
</comment>
<keyword evidence="5" id="KW-0804">Transcription</keyword>
<evidence type="ECO:0000256" key="2">
    <source>
        <dbReference type="ARBA" id="ARBA00023015"/>
    </source>
</evidence>
<dbReference type="GO" id="GO:0003700">
    <property type="term" value="F:DNA-binding transcription factor activity"/>
    <property type="evidence" value="ECO:0007669"/>
    <property type="project" value="InterPro"/>
</dbReference>
<dbReference type="GO" id="GO:0005737">
    <property type="term" value="C:cytoplasm"/>
    <property type="evidence" value="ECO:0007669"/>
    <property type="project" value="UniProtKB-SubCell"/>
</dbReference>
<dbReference type="InterPro" id="IPR009057">
    <property type="entry name" value="Homeodomain-like_sf"/>
</dbReference>
<dbReference type="SMART" id="SM00342">
    <property type="entry name" value="HTH_ARAC"/>
    <property type="match status" value="1"/>
</dbReference>
<keyword evidence="9" id="KW-1185">Reference proteome</keyword>
<dbReference type="InterPro" id="IPR050204">
    <property type="entry name" value="AraC_XylS_family_regulators"/>
</dbReference>
<comment type="caution">
    <text evidence="8">The sequence shown here is derived from an EMBL/GenBank/DDBJ whole genome shotgun (WGS) entry which is preliminary data.</text>
</comment>
<evidence type="ECO:0000256" key="3">
    <source>
        <dbReference type="ARBA" id="ARBA00023125"/>
    </source>
</evidence>
<sequence>MSDERFQVFDSLRRHNTRLQDSTRLGNGVGLASWYNEQDLIDLENADHHTLSLYIADGYQSYFKGTDGWHNGGGPDRLCLMPRQYASTWNIRGPLSFVHLYFTDAHLRQLAEQTWDRSPLALSVNEQLFADDPQIALLYRHFLLTSNWHDRSDSLTLSSASNLLLNHVLKHYTQVSWQDPTIKGGLAPAQIRHIRDYIDSHLDLPLQLADLAAQCQLSEYHFARMFKQSLGVPPHRYVQQQRLMKAQQLLRHSTANLLQVALACGFSSAAHFSNRFRQHTGVSPSQYRNRWQQGR</sequence>
<evidence type="ECO:0000256" key="4">
    <source>
        <dbReference type="ARBA" id="ARBA00023159"/>
    </source>
</evidence>
<feature type="domain" description="HTH araC/xylS-type" evidence="7">
    <location>
        <begin position="192"/>
        <end position="290"/>
    </location>
</feature>
<dbReference type="PROSITE" id="PS00041">
    <property type="entry name" value="HTH_ARAC_FAMILY_1"/>
    <property type="match status" value="1"/>
</dbReference>
<dbReference type="Gene3D" id="1.10.10.60">
    <property type="entry name" value="Homeodomain-like"/>
    <property type="match status" value="2"/>
</dbReference>
<dbReference type="GO" id="GO:0043565">
    <property type="term" value="F:sequence-specific DNA binding"/>
    <property type="evidence" value="ECO:0007669"/>
    <property type="project" value="InterPro"/>
</dbReference>
<dbReference type="OrthoDB" id="5622169at2"/>
<dbReference type="InterPro" id="IPR020449">
    <property type="entry name" value="Tscrpt_reg_AraC-type_HTH"/>
</dbReference>
<name>A0A2P4EX03_9GAMM</name>
<dbReference type="PANTHER" id="PTHR46796:SF6">
    <property type="entry name" value="ARAC SUBFAMILY"/>
    <property type="match status" value="1"/>
</dbReference>
<dbReference type="PANTHER" id="PTHR46796">
    <property type="entry name" value="HTH-TYPE TRANSCRIPTIONAL ACTIVATOR RHAS-RELATED"/>
    <property type="match status" value="1"/>
</dbReference>
<keyword evidence="2" id="KW-0805">Transcription regulation</keyword>
<evidence type="ECO:0000256" key="6">
    <source>
        <dbReference type="ARBA" id="ARBA00037345"/>
    </source>
</evidence>
<comment type="subcellular location">
    <subcellularLocation>
        <location evidence="1">Cytoplasm</location>
    </subcellularLocation>
</comment>
<evidence type="ECO:0000256" key="5">
    <source>
        <dbReference type="ARBA" id="ARBA00023163"/>
    </source>
</evidence>
<accession>A0A2P4EX03</accession>
<dbReference type="InterPro" id="IPR018060">
    <property type="entry name" value="HTH_AraC"/>
</dbReference>
<proteinExistence type="predicted"/>
<keyword evidence="3" id="KW-0238">DNA-binding</keyword>
<dbReference type="GO" id="GO:0009893">
    <property type="term" value="P:positive regulation of metabolic process"/>
    <property type="evidence" value="ECO:0007669"/>
    <property type="project" value="UniProtKB-ARBA"/>
</dbReference>
<gene>
    <name evidence="8" type="ORF">C1949_06060</name>
</gene>
<keyword evidence="4" id="KW-0010">Activator</keyword>
<evidence type="ECO:0000259" key="7">
    <source>
        <dbReference type="PROSITE" id="PS01124"/>
    </source>
</evidence>
<dbReference type="RefSeq" id="WP_104737582.1">
    <property type="nucleotide sequence ID" value="NZ_BMHR01000003.1"/>
</dbReference>
<dbReference type="PRINTS" id="PR00032">
    <property type="entry name" value="HTHARAC"/>
</dbReference>
<dbReference type="InterPro" id="IPR018062">
    <property type="entry name" value="HTH_AraC-typ_CS"/>
</dbReference>
<dbReference type="Proteomes" id="UP000243451">
    <property type="component" value="Unassembled WGS sequence"/>
</dbReference>
<evidence type="ECO:0000313" key="8">
    <source>
        <dbReference type="EMBL" id="POB04535.1"/>
    </source>
</evidence>